<protein>
    <recommendedName>
        <fullName evidence="5">DUF4328 domain-containing protein</fullName>
    </recommendedName>
</protein>
<name>A0ABU7MHI5_9ACTN</name>
<feature type="compositionally biased region" description="Basic residues" evidence="1">
    <location>
        <begin position="267"/>
        <end position="276"/>
    </location>
</feature>
<evidence type="ECO:0000313" key="4">
    <source>
        <dbReference type="Proteomes" id="UP001347146"/>
    </source>
</evidence>
<evidence type="ECO:0000256" key="2">
    <source>
        <dbReference type="SAM" id="Phobius"/>
    </source>
</evidence>
<dbReference type="EMBL" id="JAZDUF010000006">
    <property type="protein sequence ID" value="MEE3852559.1"/>
    <property type="molecule type" value="Genomic_DNA"/>
</dbReference>
<sequence>MILRVGPFLAGSAALIALIVSATTTARLRRQEELLREAADSTEPPHRAALDDLHRWVLARILARQVCGWWRFTWPWLVWAGMVAVSAQSSYLLAERLSRSQPTPPSEVLGVFTGDHGPFAIMAVVIWPILFMPVFTSLEWSLTQRASIIRRFYLTGTVYRPEPFREWGNFPRGSTQWRTVGKTLRAMMPAFAAFSAGVFLGSAVFRRLHPDVVPQDHPGLMNLSGWAIFAMAFAITAVMIIVSSVALDVEDAASEPSTHPPSAFVLPRRRLRRPRRENRLTTNERESD</sequence>
<evidence type="ECO:0008006" key="5">
    <source>
        <dbReference type="Google" id="ProtNLM"/>
    </source>
</evidence>
<reference evidence="3 4" key="1">
    <citation type="submission" date="2024-01" db="EMBL/GenBank/DDBJ databases">
        <title>Draft genome sequence of Gordonia sp. LSe1-13.</title>
        <authorList>
            <person name="Suphannarot A."/>
            <person name="Mingma R."/>
        </authorList>
    </citation>
    <scope>NUCLEOTIDE SEQUENCE [LARGE SCALE GENOMIC DNA]</scope>
    <source>
        <strain evidence="3 4">LSe1-13</strain>
    </source>
</reference>
<keyword evidence="4" id="KW-1185">Reference proteome</keyword>
<keyword evidence="2" id="KW-0812">Transmembrane</keyword>
<dbReference type="Proteomes" id="UP001347146">
    <property type="component" value="Unassembled WGS sequence"/>
</dbReference>
<gene>
    <name evidence="3" type="ORF">VZC37_19615</name>
</gene>
<feature type="transmembrane region" description="Helical" evidence="2">
    <location>
        <begin position="225"/>
        <end position="247"/>
    </location>
</feature>
<feature type="region of interest" description="Disordered" evidence="1">
    <location>
        <begin position="253"/>
        <end position="288"/>
    </location>
</feature>
<proteinExistence type="predicted"/>
<dbReference type="RefSeq" id="WP_330434851.1">
    <property type="nucleotide sequence ID" value="NZ_JAZDUF010000006.1"/>
</dbReference>
<accession>A0ABU7MHI5</accession>
<keyword evidence="2" id="KW-0472">Membrane</keyword>
<feature type="transmembrane region" description="Helical" evidence="2">
    <location>
        <begin position="6"/>
        <end position="26"/>
    </location>
</feature>
<feature type="compositionally biased region" description="Basic and acidic residues" evidence="1">
    <location>
        <begin position="277"/>
        <end position="288"/>
    </location>
</feature>
<evidence type="ECO:0000256" key="1">
    <source>
        <dbReference type="SAM" id="MobiDB-lite"/>
    </source>
</evidence>
<feature type="transmembrane region" description="Helical" evidence="2">
    <location>
        <begin position="119"/>
        <end position="142"/>
    </location>
</feature>
<organism evidence="3 4">
    <name type="scientific">Gordonia sesuvii</name>
    <dbReference type="NCBI Taxonomy" id="3116777"/>
    <lineage>
        <taxon>Bacteria</taxon>
        <taxon>Bacillati</taxon>
        <taxon>Actinomycetota</taxon>
        <taxon>Actinomycetes</taxon>
        <taxon>Mycobacteriales</taxon>
        <taxon>Gordoniaceae</taxon>
        <taxon>Gordonia</taxon>
    </lineage>
</organism>
<evidence type="ECO:0000313" key="3">
    <source>
        <dbReference type="EMBL" id="MEE3852559.1"/>
    </source>
</evidence>
<comment type="caution">
    <text evidence="3">The sequence shown here is derived from an EMBL/GenBank/DDBJ whole genome shotgun (WGS) entry which is preliminary data.</text>
</comment>
<keyword evidence="2" id="KW-1133">Transmembrane helix</keyword>
<feature type="transmembrane region" description="Helical" evidence="2">
    <location>
        <begin position="186"/>
        <end position="205"/>
    </location>
</feature>
<feature type="transmembrane region" description="Helical" evidence="2">
    <location>
        <begin position="74"/>
        <end position="94"/>
    </location>
</feature>